<dbReference type="OrthoDB" id="2103793at2759"/>
<evidence type="ECO:0000313" key="9">
    <source>
        <dbReference type="Proteomes" id="UP000813824"/>
    </source>
</evidence>
<feature type="region of interest" description="Disordered" evidence="7">
    <location>
        <begin position="359"/>
        <end position="383"/>
    </location>
</feature>
<dbReference type="GO" id="GO:0015914">
    <property type="term" value="P:phospholipid transport"/>
    <property type="evidence" value="ECO:0007669"/>
    <property type="project" value="TreeGrafter"/>
</dbReference>
<evidence type="ECO:0000256" key="5">
    <source>
        <dbReference type="ARBA" id="ARBA00023136"/>
    </source>
</evidence>
<keyword evidence="1 6" id="KW-1134">Transmembrane beta strand</keyword>
<keyword evidence="5 6" id="KW-0472">Membrane</keyword>
<evidence type="ECO:0000256" key="7">
    <source>
        <dbReference type="SAM" id="MobiDB-lite"/>
    </source>
</evidence>
<keyword evidence="2 6" id="KW-0812">Transmembrane</keyword>
<dbReference type="PANTHER" id="PTHR28035:SF1">
    <property type="entry name" value="MITOCHONDRIAL DISTRIBUTION AND MORPHOLOGY PROTEIN 10"/>
    <property type="match status" value="1"/>
</dbReference>
<dbReference type="Proteomes" id="UP000813824">
    <property type="component" value="Unassembled WGS sequence"/>
</dbReference>
<feature type="region of interest" description="Disordered" evidence="7">
    <location>
        <begin position="160"/>
        <end position="180"/>
    </location>
</feature>
<dbReference type="InterPro" id="IPR027539">
    <property type="entry name" value="Mdm10"/>
</dbReference>
<dbReference type="Pfam" id="PF12519">
    <property type="entry name" value="MDM10"/>
    <property type="match status" value="2"/>
</dbReference>
<dbReference type="AlphaFoldDB" id="A0A8K0UXA9"/>
<protein>
    <recommendedName>
        <fullName evidence="6">Mitochondrial distribution and morphology protein 10</fullName>
    </recommendedName>
    <alternativeName>
        <fullName evidence="6">Mitochondrial inheritance component MDM10</fullName>
    </alternativeName>
</protein>
<comment type="domain">
    <text evidence="6">Lacks alpha-helical transmembrane segments, suggesting that it resides in the membrane via beta-sheet conformations similar to those predicted for other outer membrane proteins and porin.</text>
</comment>
<dbReference type="PANTHER" id="PTHR28035">
    <property type="entry name" value="MITOCHONDRIAL DISTRIBUTION AND MORPHOLOGY PROTEIN 10"/>
    <property type="match status" value="1"/>
</dbReference>
<dbReference type="GO" id="GO:0070096">
    <property type="term" value="P:mitochondrial outer membrane translocase complex assembly"/>
    <property type="evidence" value="ECO:0007669"/>
    <property type="project" value="UniProtKB-UniRule"/>
</dbReference>
<keyword evidence="4 6" id="KW-0496">Mitochondrion</keyword>
<comment type="function">
    <text evidence="6">Component of the ERMES/MDM complex, which serves as a molecular tether to connect the endoplasmic reticulum and mitochondria. Components of this complex are involved in the control of mitochondrial shape and protein biogenesis and may function in phospholipid exchange. MDM10 is involved in the late assembly steps of the general translocase of the mitochondrial outer membrane (TOM complex). Functions in the TOM40-specific route of the assembly of outer membrane beta-barrel proteins, including the association of TOM40 with the receptor TOM22 and small TOM proteins. Can associate with the SAM(core) complex as well as the MDM12-MMM1 complex, both involved in late steps of the major beta-barrel assembly pathway, that is responsible for biogenesis of all outer membrane beta-barrel proteins. May act as a switch that shuttles between both complexes and channels precursor proteins into the TOM40-specific pathway. Plays a role in mitochondrial morphology and in the inheritance of mitochondria.</text>
</comment>
<evidence type="ECO:0000256" key="1">
    <source>
        <dbReference type="ARBA" id="ARBA00022452"/>
    </source>
</evidence>
<evidence type="ECO:0000256" key="2">
    <source>
        <dbReference type="ARBA" id="ARBA00022692"/>
    </source>
</evidence>
<evidence type="ECO:0000256" key="3">
    <source>
        <dbReference type="ARBA" id="ARBA00022787"/>
    </source>
</evidence>
<comment type="subunit">
    <text evidence="6">Component of the ER-mitochondria encounter structure (ERMES) or MDM complex, composed of MMM1, MDM10, MDM12 and MDM34. Associates with the mitochondrial outer membrane sorting assembly machinery SAM(core) complex.</text>
</comment>
<feature type="region of interest" description="Disordered" evidence="7">
    <location>
        <begin position="220"/>
        <end position="248"/>
    </location>
</feature>
<proteinExistence type="inferred from homology"/>
<comment type="similarity">
    <text evidence="6">Belongs to the MDM10 family.</text>
</comment>
<comment type="caution">
    <text evidence="8">The sequence shown here is derived from an EMBL/GenBank/DDBJ whole genome shotgun (WGS) entry which is preliminary data.</text>
</comment>
<dbReference type="GO" id="GO:1990456">
    <property type="term" value="P:mitochondrion-endoplasmic reticulum membrane tethering"/>
    <property type="evidence" value="ECO:0007669"/>
    <property type="project" value="UniProtKB-UniRule"/>
</dbReference>
<reference evidence="8" key="1">
    <citation type="journal article" date="2021" name="New Phytol.">
        <title>Evolutionary innovations through gain and loss of genes in the ectomycorrhizal Boletales.</title>
        <authorList>
            <person name="Wu G."/>
            <person name="Miyauchi S."/>
            <person name="Morin E."/>
            <person name="Kuo A."/>
            <person name="Drula E."/>
            <person name="Varga T."/>
            <person name="Kohler A."/>
            <person name="Feng B."/>
            <person name="Cao Y."/>
            <person name="Lipzen A."/>
            <person name="Daum C."/>
            <person name="Hundley H."/>
            <person name="Pangilinan J."/>
            <person name="Johnson J."/>
            <person name="Barry K."/>
            <person name="LaButti K."/>
            <person name="Ng V."/>
            <person name="Ahrendt S."/>
            <person name="Min B."/>
            <person name="Choi I.G."/>
            <person name="Park H."/>
            <person name="Plett J.M."/>
            <person name="Magnuson J."/>
            <person name="Spatafora J.W."/>
            <person name="Nagy L.G."/>
            <person name="Henrissat B."/>
            <person name="Grigoriev I.V."/>
            <person name="Yang Z.L."/>
            <person name="Xu J."/>
            <person name="Martin F.M."/>
        </authorList>
    </citation>
    <scope>NUCLEOTIDE SEQUENCE</scope>
    <source>
        <strain evidence="8">KKN 215</strain>
    </source>
</reference>
<dbReference type="GO" id="GO:0045040">
    <property type="term" value="P:protein insertion into mitochondrial outer membrane"/>
    <property type="evidence" value="ECO:0007669"/>
    <property type="project" value="UniProtKB-UniRule"/>
</dbReference>
<evidence type="ECO:0000256" key="6">
    <source>
        <dbReference type="HAMAP-Rule" id="MF_03102"/>
    </source>
</evidence>
<sequence length="446" mass="49263">MHPFASYVLRSYYKNTGWNEDNLYANLTRTSNAILDFKVPRGLHFSISKSPNPLFKTSYSMNALPSLNGSVGYIFTSCDLDVKNSSDVRVKDMVDRFKVYDQPRRPEGKPEEWLAGERVDTRDYLLYGRLYIPTGRLDALYSTRVSPTIQAMVAAISDPMSSLQSSERSRAGSGGPSSNMMFSLQHDTGKWCTEYTWSAEDGMWGVRCLHNFGKLWTPVDATDEPGKSARPSKSRSKRVDEEEAMEGGLKGRISAGAEFYLSAKEKSAGVSAGIRFTTLPDATPPSYHFPSSSPTSTPYPAFSQPPTTITALFNPMLGHMSGAYAARVSKDLALCSRFDFNVYSYESEWTVGAEWWTRRSKTKPSPDHDNLDPSAPSSPFSVSVESREGEIQGVVKARASTTTDISLVWEGRIRNVLVSLGVVSNLANRAKPIKAIGLELSYFSSG</sequence>
<evidence type="ECO:0000313" key="8">
    <source>
        <dbReference type="EMBL" id="KAH8106130.1"/>
    </source>
</evidence>
<feature type="compositionally biased region" description="Low complexity" evidence="7">
    <location>
        <begin position="373"/>
        <end position="383"/>
    </location>
</feature>
<dbReference type="GO" id="GO:0032865">
    <property type="term" value="C:ERMES complex"/>
    <property type="evidence" value="ECO:0007669"/>
    <property type="project" value="UniProtKB-UniRule"/>
</dbReference>
<evidence type="ECO:0000256" key="4">
    <source>
        <dbReference type="ARBA" id="ARBA00023128"/>
    </source>
</evidence>
<dbReference type="GO" id="GO:0001401">
    <property type="term" value="C:SAM complex"/>
    <property type="evidence" value="ECO:0007669"/>
    <property type="project" value="TreeGrafter"/>
</dbReference>
<gene>
    <name evidence="6" type="primary">MDM10</name>
    <name evidence="8" type="ORF">BXZ70DRAFT_918327</name>
</gene>
<dbReference type="GO" id="GO:0051654">
    <property type="term" value="P:establishment of mitochondrion localization"/>
    <property type="evidence" value="ECO:0007669"/>
    <property type="project" value="TreeGrafter"/>
</dbReference>
<comment type="subcellular location">
    <subcellularLocation>
        <location evidence="6">Mitochondrion outer membrane</location>
        <topology evidence="6">Multi-pass membrane protein</topology>
    </subcellularLocation>
    <text evidence="6">The ERMES/MDM complex localizes to a few discrete foci (around 10 per single cell), that represent mitochondria-endoplasmic reticulum junctions. These foci are often found next to mtDNA nucleoids.</text>
</comment>
<dbReference type="EMBL" id="JAEVFJ010000003">
    <property type="protein sequence ID" value="KAH8106130.1"/>
    <property type="molecule type" value="Genomic_DNA"/>
</dbReference>
<keyword evidence="3 6" id="KW-1000">Mitochondrion outer membrane</keyword>
<keyword evidence="9" id="KW-1185">Reference proteome</keyword>
<organism evidence="8 9">
    <name type="scientific">Cristinia sonorae</name>
    <dbReference type="NCBI Taxonomy" id="1940300"/>
    <lineage>
        <taxon>Eukaryota</taxon>
        <taxon>Fungi</taxon>
        <taxon>Dikarya</taxon>
        <taxon>Basidiomycota</taxon>
        <taxon>Agaricomycotina</taxon>
        <taxon>Agaricomycetes</taxon>
        <taxon>Agaricomycetidae</taxon>
        <taxon>Agaricales</taxon>
        <taxon>Pleurotineae</taxon>
        <taxon>Stephanosporaceae</taxon>
        <taxon>Cristinia</taxon>
    </lineage>
</organism>
<accession>A0A8K0UXA9</accession>
<name>A0A8K0UXA9_9AGAR</name>
<dbReference type="HAMAP" id="MF_03102">
    <property type="entry name" value="Mdm10"/>
    <property type="match status" value="1"/>
</dbReference>